<keyword evidence="2" id="KW-0812">Transmembrane</keyword>
<feature type="transmembrane region" description="Helical" evidence="2">
    <location>
        <begin position="273"/>
        <end position="295"/>
    </location>
</feature>
<evidence type="ECO:0000313" key="4">
    <source>
        <dbReference type="Proteomes" id="UP000283509"/>
    </source>
</evidence>
<evidence type="ECO:0000256" key="2">
    <source>
        <dbReference type="SAM" id="Phobius"/>
    </source>
</evidence>
<feature type="transmembrane region" description="Helical" evidence="2">
    <location>
        <begin position="357"/>
        <end position="376"/>
    </location>
</feature>
<gene>
    <name evidence="3" type="ORF">C7M84_024233</name>
</gene>
<dbReference type="Proteomes" id="UP000283509">
    <property type="component" value="Unassembled WGS sequence"/>
</dbReference>
<accession>A0A423U1Q0</accession>
<reference evidence="3 4" key="2">
    <citation type="submission" date="2019-01" db="EMBL/GenBank/DDBJ databases">
        <title>The decoding of complex shrimp genome reveals the adaptation for benthos swimmer, frequently molting mechanism and breeding impact on genome.</title>
        <authorList>
            <person name="Sun Y."/>
            <person name="Gao Y."/>
            <person name="Yu Y."/>
        </authorList>
    </citation>
    <scope>NUCLEOTIDE SEQUENCE [LARGE SCALE GENOMIC DNA]</scope>
    <source>
        <tissue evidence="3">Muscle</tissue>
    </source>
</reference>
<evidence type="ECO:0000313" key="3">
    <source>
        <dbReference type="EMBL" id="ROT82594.1"/>
    </source>
</evidence>
<feature type="transmembrane region" description="Helical" evidence="2">
    <location>
        <begin position="180"/>
        <end position="207"/>
    </location>
</feature>
<proteinExistence type="predicted"/>
<protein>
    <submittedName>
        <fullName evidence="3">Uncharacterized protein</fullName>
    </submittedName>
</protein>
<keyword evidence="2" id="KW-0472">Membrane</keyword>
<feature type="transmembrane region" description="Helical" evidence="2">
    <location>
        <begin position="148"/>
        <end position="168"/>
    </location>
</feature>
<organism evidence="3 4">
    <name type="scientific">Penaeus vannamei</name>
    <name type="common">Whiteleg shrimp</name>
    <name type="synonym">Litopenaeus vannamei</name>
    <dbReference type="NCBI Taxonomy" id="6689"/>
    <lineage>
        <taxon>Eukaryota</taxon>
        <taxon>Metazoa</taxon>
        <taxon>Ecdysozoa</taxon>
        <taxon>Arthropoda</taxon>
        <taxon>Crustacea</taxon>
        <taxon>Multicrustacea</taxon>
        <taxon>Malacostraca</taxon>
        <taxon>Eumalacostraca</taxon>
        <taxon>Eucarida</taxon>
        <taxon>Decapoda</taxon>
        <taxon>Dendrobranchiata</taxon>
        <taxon>Penaeoidea</taxon>
        <taxon>Penaeidae</taxon>
        <taxon>Penaeus</taxon>
    </lineage>
</organism>
<dbReference type="EMBL" id="QCYY01000799">
    <property type="protein sequence ID" value="ROT82594.1"/>
    <property type="molecule type" value="Genomic_DNA"/>
</dbReference>
<keyword evidence="2" id="KW-1133">Transmembrane helix</keyword>
<keyword evidence="4" id="KW-1185">Reference proteome</keyword>
<feature type="compositionally biased region" description="Low complexity" evidence="1">
    <location>
        <begin position="473"/>
        <end position="487"/>
    </location>
</feature>
<feature type="region of interest" description="Disordered" evidence="1">
    <location>
        <begin position="472"/>
        <end position="493"/>
    </location>
</feature>
<name>A0A423U1Q0_PENVA</name>
<feature type="transmembrane region" description="Helical" evidence="2">
    <location>
        <begin position="227"/>
        <end position="252"/>
    </location>
</feature>
<sequence>MPHLTFFLSYLPSLPHFPPIPIVPPPHPRISHLSSYPSPILQPLFLLIPLFFRKGLERGQEFAAAFPTLCERAPPPPPVVRRPVETADWSSHTLPTGQSSRGFHFRPWDNVDPRWVRGTHTMAALAYIGCGGDSLLLLPFSLLTHVPVFPFCVPSVLPFLLLFLLPSLSSSHAISLSSPLPSFAIILIPHFFFLLIFPYLLFPVFSLVRSSSPPFLLSFPPPFLLPFLSRSFVSFTPISFFFPFSPFFLFLFSLPSPLSFSLFYPPSLFLFSLPFRLILSCLPVSLPSFSSSFLSLFPFSPSLSTLSLSFRSFPLLSFFFFSSALPSLLSFIHLLLSSSFSPSMSLPSRSLYFLPSLLFPVYPPFLFFPLLFISFLPFSLHLSFLFFLASSPPPPSLHFLSLLLSTSIYLSSLSPSSCPSLNLPTSVCAPSGALRLRHEITTRLPLSRPYRSDGRVAWRLLTTGALTPYQSSGTPTITGAPTTTLDTRSSVQSPEGVTRVQLMSCESSWRDGGPSTIVWVTMPFC</sequence>
<comment type="caution">
    <text evidence="3">The sequence shown here is derived from an EMBL/GenBank/DDBJ whole genome shotgun (WGS) entry which is preliminary data.</text>
</comment>
<reference evidence="3 4" key="1">
    <citation type="submission" date="2018-04" db="EMBL/GenBank/DDBJ databases">
        <authorList>
            <person name="Zhang X."/>
            <person name="Yuan J."/>
            <person name="Li F."/>
            <person name="Xiang J."/>
        </authorList>
    </citation>
    <scope>NUCLEOTIDE SEQUENCE [LARGE SCALE GENOMIC DNA]</scope>
    <source>
        <tissue evidence="3">Muscle</tissue>
    </source>
</reference>
<feature type="transmembrane region" description="Helical" evidence="2">
    <location>
        <begin position="315"/>
        <end position="336"/>
    </location>
</feature>
<evidence type="ECO:0000256" key="1">
    <source>
        <dbReference type="SAM" id="MobiDB-lite"/>
    </source>
</evidence>
<dbReference type="AlphaFoldDB" id="A0A423U1Q0"/>